<accession>E1X645</accession>
<dbReference type="OrthoDB" id="5293821at2"/>
<dbReference type="KEGG" id="bmx:BMS_2604"/>
<gene>
    <name evidence="2" type="ordered locus">BMS_2604</name>
</gene>
<dbReference type="AlphaFoldDB" id="E1X645"/>
<name>E1X645_HALMS</name>
<dbReference type="STRING" id="862908.BMS_2604"/>
<evidence type="ECO:0000259" key="1">
    <source>
        <dbReference type="PROSITE" id="PS51087"/>
    </source>
</evidence>
<dbReference type="SUPFAM" id="SSF110069">
    <property type="entry name" value="ApaG-like"/>
    <property type="match status" value="1"/>
</dbReference>
<dbReference type="PANTHER" id="PTHR47191:SF2">
    <property type="entry name" value="OS05G0170800 PROTEIN"/>
    <property type="match status" value="1"/>
</dbReference>
<dbReference type="PANTHER" id="PTHR47191">
    <property type="entry name" value="OS05G0170800 PROTEIN"/>
    <property type="match status" value="1"/>
</dbReference>
<reference evidence="3" key="1">
    <citation type="journal article" date="2013" name="ISME J.">
        <title>A small predatory core genome in the divergent marine Bacteriovorax marinus SJ and the terrestrial Bdellovibrio bacteriovorus.</title>
        <authorList>
            <person name="Crossman L.C."/>
            <person name="Chen H."/>
            <person name="Cerdeno-Tarraga A.M."/>
            <person name="Brooks K."/>
            <person name="Quail M.A."/>
            <person name="Pineiro S.A."/>
            <person name="Hobley L."/>
            <person name="Sockett R.E."/>
            <person name="Bentley S.D."/>
            <person name="Parkhill J."/>
            <person name="Williams H.N."/>
            <person name="Stine O.C."/>
        </authorList>
    </citation>
    <scope>NUCLEOTIDE SEQUENCE [LARGE SCALE GENOMIC DNA]</scope>
    <source>
        <strain evidence="3">ATCC BAA-682 / DSM 15412 / SJ</strain>
    </source>
</reference>
<dbReference type="InterPro" id="IPR050718">
    <property type="entry name" value="ApaG-like"/>
</dbReference>
<dbReference type="PATRIC" id="fig|862908.3.peg.2487"/>
<dbReference type="Proteomes" id="UP000008963">
    <property type="component" value="Chromosome"/>
</dbReference>
<dbReference type="Gene3D" id="2.60.40.1470">
    <property type="entry name" value="ApaG domain"/>
    <property type="match status" value="1"/>
</dbReference>
<organism evidence="2 3">
    <name type="scientific">Halobacteriovorax marinus (strain ATCC BAA-682 / DSM 15412 / SJ)</name>
    <name type="common">Bacteriovorax marinus</name>
    <dbReference type="NCBI Taxonomy" id="862908"/>
    <lineage>
        <taxon>Bacteria</taxon>
        <taxon>Pseudomonadati</taxon>
        <taxon>Bdellovibrionota</taxon>
        <taxon>Bacteriovoracia</taxon>
        <taxon>Bacteriovoracales</taxon>
        <taxon>Halobacteriovoraceae</taxon>
        <taxon>Halobacteriovorax</taxon>
    </lineage>
</organism>
<evidence type="ECO:0000313" key="3">
    <source>
        <dbReference type="Proteomes" id="UP000008963"/>
    </source>
</evidence>
<keyword evidence="3" id="KW-1185">Reference proteome</keyword>
<proteinExistence type="predicted"/>
<feature type="domain" description="ApaG" evidence="1">
    <location>
        <begin position="6"/>
        <end position="131"/>
    </location>
</feature>
<dbReference type="HOGENOM" id="CLU_1774828_0_0_7"/>
<dbReference type="Pfam" id="PF04379">
    <property type="entry name" value="DUF525"/>
    <property type="match status" value="1"/>
</dbReference>
<sequence>MLELKSKNTHPIKIEVLPTYVEELSRPLKNDFVFNYFIKIYNIPTSDIQLLAKTLYFRDGKRSETCMEFDDVNEEQAWIPAGDTYEYSEFHTMRTTTGNMRGEIILRLIETDEIIKVKIPLTFFRIFKADEVLKLQKTTQGPRLRE</sequence>
<dbReference type="EMBL" id="FQ312005">
    <property type="protein sequence ID" value="CBW27389.1"/>
    <property type="molecule type" value="Genomic_DNA"/>
</dbReference>
<dbReference type="PROSITE" id="PS51087">
    <property type="entry name" value="APAG"/>
    <property type="match status" value="1"/>
</dbReference>
<protein>
    <submittedName>
        <fullName evidence="2">ApaG protein (Cation efflux-associated)</fullName>
    </submittedName>
</protein>
<evidence type="ECO:0000313" key="2">
    <source>
        <dbReference type="EMBL" id="CBW27389.1"/>
    </source>
</evidence>
<dbReference type="eggNOG" id="COG2967">
    <property type="taxonomic scope" value="Bacteria"/>
</dbReference>
<dbReference type="InterPro" id="IPR007474">
    <property type="entry name" value="ApaG_domain"/>
</dbReference>
<dbReference type="InterPro" id="IPR036767">
    <property type="entry name" value="ApaG_sf"/>
</dbReference>
<dbReference type="RefSeq" id="WP_014245165.1">
    <property type="nucleotide sequence ID" value="NC_016620.1"/>
</dbReference>